<dbReference type="InterPro" id="IPR029500">
    <property type="entry name" value="QueF"/>
</dbReference>
<evidence type="ECO:0000256" key="5">
    <source>
        <dbReference type="HAMAP-Rule" id="MF_00818"/>
    </source>
</evidence>
<dbReference type="GO" id="GO:0008616">
    <property type="term" value="P:tRNA queuosine(34) biosynthetic process"/>
    <property type="evidence" value="ECO:0007669"/>
    <property type="project" value="UniProtKB-UniRule"/>
</dbReference>
<comment type="caution">
    <text evidence="6">The sequence shown here is derived from an EMBL/GenBank/DDBJ whole genome shotgun (WGS) entry which is preliminary data.</text>
</comment>
<dbReference type="GO" id="GO:0033739">
    <property type="term" value="F:preQ1 synthase activity"/>
    <property type="evidence" value="ECO:0007669"/>
    <property type="project" value="UniProtKB-UniRule"/>
</dbReference>
<dbReference type="UniPathway" id="UPA00392"/>
<reference evidence="6" key="1">
    <citation type="journal article" date="2020" name="mSystems">
        <title>Genome- and Community-Level Interaction Insights into Carbon Utilization and Element Cycling Functions of Hydrothermarchaeota in Hydrothermal Sediment.</title>
        <authorList>
            <person name="Zhou Z."/>
            <person name="Liu Y."/>
            <person name="Xu W."/>
            <person name="Pan J."/>
            <person name="Luo Z.H."/>
            <person name="Li M."/>
        </authorList>
    </citation>
    <scope>NUCLEOTIDE SEQUENCE [LARGE SCALE GENOMIC DNA]</scope>
    <source>
        <strain evidence="6">SpSt-479</strain>
    </source>
</reference>
<comment type="catalytic activity">
    <reaction evidence="5">
        <text>7-aminomethyl-7-carbaguanine + 2 NADP(+) = 7-cyano-7-carbaguanine + 2 NADPH + 3 H(+)</text>
        <dbReference type="Rhea" id="RHEA:13409"/>
        <dbReference type="ChEBI" id="CHEBI:15378"/>
        <dbReference type="ChEBI" id="CHEBI:45075"/>
        <dbReference type="ChEBI" id="CHEBI:57783"/>
        <dbReference type="ChEBI" id="CHEBI:58349"/>
        <dbReference type="ChEBI" id="CHEBI:58703"/>
        <dbReference type="EC" id="1.7.1.13"/>
    </reaction>
</comment>
<sequence length="128" mass="15027">MNDKRKILEVFENKYPDRDYTITHVAPEFTSLCPKTGQPDFATITVEYIPDLHCVELKSLKLYFHSYRNDGIFYESLTNQILDDLVAVVKPRYMRITAEFNVRGGISSVVEAEYYNDDYYDEEDINFS</sequence>
<feature type="active site" description="Thioimide intermediate" evidence="5">
    <location>
        <position position="33"/>
    </location>
</feature>
<comment type="function">
    <text evidence="5">Catalyzes the NADPH-dependent reduction of 7-cyano-7-deazaguanine (preQ0) to 7-aminomethyl-7-deazaguanine (preQ1).</text>
</comment>
<dbReference type="NCBIfam" id="TIGR03139">
    <property type="entry name" value="QueF-II"/>
    <property type="match status" value="1"/>
</dbReference>
<evidence type="ECO:0000256" key="1">
    <source>
        <dbReference type="ARBA" id="ARBA00022490"/>
    </source>
</evidence>
<name>A0A7V3E5U0_9BACT</name>
<evidence type="ECO:0000256" key="3">
    <source>
        <dbReference type="ARBA" id="ARBA00022857"/>
    </source>
</evidence>
<dbReference type="InterPro" id="IPR016856">
    <property type="entry name" value="QueF_type1"/>
</dbReference>
<keyword evidence="2 5" id="KW-0671">Queuosine biosynthesis</keyword>
<dbReference type="AlphaFoldDB" id="A0A7V3E5U0"/>
<keyword evidence="1 5" id="KW-0963">Cytoplasm</keyword>
<proteinExistence type="inferred from homology"/>
<comment type="similarity">
    <text evidence="5">Belongs to the GTP cyclohydrolase I family. QueF type 1 subfamily.</text>
</comment>
<keyword evidence="3 5" id="KW-0521">NADP</keyword>
<feature type="binding site" evidence="5">
    <location>
        <begin position="74"/>
        <end position="75"/>
    </location>
    <ligand>
        <name>substrate</name>
    </ligand>
</feature>
<comment type="subcellular location">
    <subcellularLocation>
        <location evidence="5">Cytoplasm</location>
    </subcellularLocation>
</comment>
<evidence type="ECO:0000256" key="2">
    <source>
        <dbReference type="ARBA" id="ARBA00022785"/>
    </source>
</evidence>
<feature type="active site" description="Proton donor" evidence="5">
    <location>
        <position position="40"/>
    </location>
</feature>
<feature type="binding site" evidence="5">
    <location>
        <begin position="55"/>
        <end position="57"/>
    </location>
    <ligand>
        <name>substrate</name>
    </ligand>
</feature>
<gene>
    <name evidence="5 6" type="primary">queF</name>
    <name evidence="6" type="ORF">ENS31_01020</name>
</gene>
<dbReference type="RefSeq" id="WP_304143997.1">
    <property type="nucleotide sequence ID" value="NZ_JAOAIE010000035.1"/>
</dbReference>
<dbReference type="InterPro" id="IPR043133">
    <property type="entry name" value="GTP-CH-I_C/QueF"/>
</dbReference>
<dbReference type="InterPro" id="IPR050084">
    <property type="entry name" value="NADPH_dep_7-cyano-7-deazaG_red"/>
</dbReference>
<dbReference type="PANTHER" id="PTHR34354:SF1">
    <property type="entry name" value="NADPH-DEPENDENT 7-CYANO-7-DEAZAGUANINE REDUCTASE"/>
    <property type="match status" value="1"/>
</dbReference>
<dbReference type="EMBL" id="DSUJ01000002">
    <property type="protein sequence ID" value="HFI90091.1"/>
    <property type="molecule type" value="Genomic_DNA"/>
</dbReference>
<dbReference type="GO" id="GO:0005737">
    <property type="term" value="C:cytoplasm"/>
    <property type="evidence" value="ECO:0007669"/>
    <property type="project" value="UniProtKB-SubCell"/>
</dbReference>
<dbReference type="Pfam" id="PF14489">
    <property type="entry name" value="QueF"/>
    <property type="match status" value="1"/>
</dbReference>
<comment type="pathway">
    <text evidence="5">tRNA modification; tRNA-queuosine biosynthesis.</text>
</comment>
<dbReference type="EC" id="1.7.1.13" evidence="5"/>
<dbReference type="SUPFAM" id="SSF55620">
    <property type="entry name" value="Tetrahydrobiopterin biosynthesis enzymes-like"/>
    <property type="match status" value="1"/>
</dbReference>
<evidence type="ECO:0000313" key="6">
    <source>
        <dbReference type="EMBL" id="HFI90091.1"/>
    </source>
</evidence>
<dbReference type="PANTHER" id="PTHR34354">
    <property type="entry name" value="NADPH-DEPENDENT 7-CYANO-7-DEAZAGUANINE REDUCTASE"/>
    <property type="match status" value="1"/>
</dbReference>
<protein>
    <recommendedName>
        <fullName evidence="5">NADPH-dependent 7-cyano-7-deazaguanine reductase</fullName>
        <ecNumber evidence="5">1.7.1.13</ecNumber>
    </recommendedName>
    <alternativeName>
        <fullName evidence="5">7-cyano-7-carbaguanine reductase</fullName>
    </alternativeName>
    <alternativeName>
        <fullName evidence="5">NADPH-dependent nitrile oxidoreductase</fullName>
    </alternativeName>
    <alternativeName>
        <fullName evidence="5">PreQ(0) reductase</fullName>
    </alternativeName>
</protein>
<keyword evidence="4 5" id="KW-0560">Oxidoreductase</keyword>
<organism evidence="6">
    <name type="scientific">Ignavibacterium album</name>
    <dbReference type="NCBI Taxonomy" id="591197"/>
    <lineage>
        <taxon>Bacteria</taxon>
        <taxon>Pseudomonadati</taxon>
        <taxon>Ignavibacteriota</taxon>
        <taxon>Ignavibacteria</taxon>
        <taxon>Ignavibacteriales</taxon>
        <taxon>Ignavibacteriaceae</taxon>
        <taxon>Ignavibacterium</taxon>
    </lineage>
</organism>
<accession>A0A7V3E5U0</accession>
<evidence type="ECO:0000256" key="4">
    <source>
        <dbReference type="ARBA" id="ARBA00023002"/>
    </source>
</evidence>
<dbReference type="PIRSF" id="PIRSF027377">
    <property type="entry name" value="Nitrile_oxidored_QueF"/>
    <property type="match status" value="1"/>
</dbReference>
<dbReference type="HAMAP" id="MF_00818">
    <property type="entry name" value="QueF_type1"/>
    <property type="match status" value="1"/>
</dbReference>
<dbReference type="Gene3D" id="3.30.1130.10">
    <property type="match status" value="1"/>
</dbReference>